<sequence length="580" mass="66621">MTHQPFAESPTPALLALNENPEARRATSSRTVDPSTATSVQLTQLQSAEMDDQNMYTPMPSPLSTEMRDPSPLRSPAQHRVGCKRASAEGTIDEQLELYREEIRTMYLVQNMSLKEIMERFEERGFKASQRMYKRKLEKWKFFKNIRRKDVHNMLYYQNQRAAAGKPTIFYVNGKKVDVDRFLGKLGKEYNQDSGPIVADGTLPTNITCHTPPPESNHPDSADASRLEEMLTRWLCDYDKTQSNETDRLYLHFYITRTYSHGLQLFWKEAWRQGGDYLQRAFKPMHLLLDKRSSATLFRLIAINLFHGDAEICHEFWKYLANYSAHQLPEGDELRLILALAAHHLSDAGLTAHMSLMSRVVAAVVDRDPYVSVPQSSKFIWYSPRRPQVQPIRPILLGQWNTDAILEVGTTDPMPGGLDRVHFQIMFLCYWGREEGWGNDDIFRTALLLLDRIEQAHGPGLEVARWQCWAVIALYHKAQSNMHTGETEDHHFITAVQLLGDAIDAEYSQRGVTSDLLEMYQVLESWHEEAGNAGELLRCRERREAYEERFLRETEGGAQRILESGITDLNELSLRLGSAL</sequence>
<keyword evidence="4" id="KW-1185">Reference proteome</keyword>
<dbReference type="EMBL" id="JAFIMR010000021">
    <property type="protein sequence ID" value="KAI1865587.1"/>
    <property type="molecule type" value="Genomic_DNA"/>
</dbReference>
<dbReference type="PANTHER" id="PTHR38788:SF3">
    <property type="entry name" value="CLR5 DOMAIN-CONTAINING PROTEIN"/>
    <property type="match status" value="1"/>
</dbReference>
<dbReference type="Proteomes" id="UP000829685">
    <property type="component" value="Unassembled WGS sequence"/>
</dbReference>
<proteinExistence type="predicted"/>
<organism evidence="3 4">
    <name type="scientific">Neoarthrinium moseri</name>
    <dbReference type="NCBI Taxonomy" id="1658444"/>
    <lineage>
        <taxon>Eukaryota</taxon>
        <taxon>Fungi</taxon>
        <taxon>Dikarya</taxon>
        <taxon>Ascomycota</taxon>
        <taxon>Pezizomycotina</taxon>
        <taxon>Sordariomycetes</taxon>
        <taxon>Xylariomycetidae</taxon>
        <taxon>Amphisphaeriales</taxon>
        <taxon>Apiosporaceae</taxon>
        <taxon>Neoarthrinium</taxon>
    </lineage>
</organism>
<comment type="caution">
    <text evidence="3">The sequence shown here is derived from an EMBL/GenBank/DDBJ whole genome shotgun (WGS) entry which is preliminary data.</text>
</comment>
<reference evidence="3" key="1">
    <citation type="submission" date="2021-03" db="EMBL/GenBank/DDBJ databases">
        <title>Revisited historic fungal species revealed as producer of novel bioactive compounds through whole genome sequencing and comparative genomics.</title>
        <authorList>
            <person name="Vignolle G.A."/>
            <person name="Hochenegger N."/>
            <person name="Mach R.L."/>
            <person name="Mach-Aigner A.R."/>
            <person name="Javad Rahimi M."/>
            <person name="Salim K.A."/>
            <person name="Chan C.M."/>
            <person name="Lim L.B.L."/>
            <person name="Cai F."/>
            <person name="Druzhinina I.S."/>
            <person name="U'Ren J.M."/>
            <person name="Derntl C."/>
        </authorList>
    </citation>
    <scope>NUCLEOTIDE SEQUENCE</scope>
    <source>
        <strain evidence="3">TUCIM 5799</strain>
    </source>
</reference>
<gene>
    <name evidence="3" type="ORF">JX265_007910</name>
</gene>
<feature type="region of interest" description="Disordered" evidence="1">
    <location>
        <begin position="18"/>
        <end position="86"/>
    </location>
</feature>
<dbReference type="PANTHER" id="PTHR38788">
    <property type="entry name" value="CLR5 DOMAIN-CONTAINING PROTEIN"/>
    <property type="match status" value="1"/>
</dbReference>
<name>A0A9Q0ANV3_9PEZI</name>
<dbReference type="OrthoDB" id="539213at2759"/>
<feature type="compositionally biased region" description="Polar residues" evidence="1">
    <location>
        <begin position="26"/>
        <end position="47"/>
    </location>
</feature>
<dbReference type="AlphaFoldDB" id="A0A9Q0ANV3"/>
<feature type="domain" description="Clr5" evidence="2">
    <location>
        <begin position="94"/>
        <end position="144"/>
    </location>
</feature>
<accession>A0A9Q0ANV3</accession>
<evidence type="ECO:0000256" key="1">
    <source>
        <dbReference type="SAM" id="MobiDB-lite"/>
    </source>
</evidence>
<protein>
    <recommendedName>
        <fullName evidence="2">Clr5 domain-containing protein</fullName>
    </recommendedName>
</protein>
<dbReference type="InterPro" id="IPR025676">
    <property type="entry name" value="Clr5_dom"/>
</dbReference>
<evidence type="ECO:0000259" key="2">
    <source>
        <dbReference type="Pfam" id="PF14420"/>
    </source>
</evidence>
<dbReference type="Pfam" id="PF14420">
    <property type="entry name" value="Clr5"/>
    <property type="match status" value="1"/>
</dbReference>
<evidence type="ECO:0000313" key="3">
    <source>
        <dbReference type="EMBL" id="KAI1865587.1"/>
    </source>
</evidence>
<evidence type="ECO:0000313" key="4">
    <source>
        <dbReference type="Proteomes" id="UP000829685"/>
    </source>
</evidence>